<dbReference type="AlphaFoldDB" id="A0A8H8BV77"/>
<evidence type="ECO:0000313" key="2">
    <source>
        <dbReference type="EMBL" id="KAG4425345.1"/>
    </source>
</evidence>
<dbReference type="Proteomes" id="UP000664132">
    <property type="component" value="Unassembled WGS sequence"/>
</dbReference>
<reference evidence="2" key="1">
    <citation type="submission" date="2021-02" db="EMBL/GenBank/DDBJ databases">
        <title>Genome sequence Cadophora malorum strain M34.</title>
        <authorList>
            <person name="Stefanovic E."/>
            <person name="Vu D."/>
            <person name="Scully C."/>
            <person name="Dijksterhuis J."/>
            <person name="Roader J."/>
            <person name="Houbraken J."/>
        </authorList>
    </citation>
    <scope>NUCLEOTIDE SEQUENCE</scope>
    <source>
        <strain evidence="2">M34</strain>
    </source>
</reference>
<keyword evidence="1" id="KW-0472">Membrane</keyword>
<keyword evidence="3" id="KW-1185">Reference proteome</keyword>
<name>A0A8H8BV77_9HELO</name>
<evidence type="ECO:0000313" key="3">
    <source>
        <dbReference type="Proteomes" id="UP000664132"/>
    </source>
</evidence>
<protein>
    <submittedName>
        <fullName evidence="2">Uncharacterized protein</fullName>
    </submittedName>
</protein>
<dbReference type="EMBL" id="JAFJYH010000011">
    <property type="protein sequence ID" value="KAG4425345.1"/>
    <property type="molecule type" value="Genomic_DNA"/>
</dbReference>
<keyword evidence="1" id="KW-0812">Transmembrane</keyword>
<evidence type="ECO:0000256" key="1">
    <source>
        <dbReference type="SAM" id="Phobius"/>
    </source>
</evidence>
<feature type="transmembrane region" description="Helical" evidence="1">
    <location>
        <begin position="60"/>
        <end position="86"/>
    </location>
</feature>
<keyword evidence="1" id="KW-1133">Transmembrane helix</keyword>
<organism evidence="2 3">
    <name type="scientific">Cadophora malorum</name>
    <dbReference type="NCBI Taxonomy" id="108018"/>
    <lineage>
        <taxon>Eukaryota</taxon>
        <taxon>Fungi</taxon>
        <taxon>Dikarya</taxon>
        <taxon>Ascomycota</taxon>
        <taxon>Pezizomycotina</taxon>
        <taxon>Leotiomycetes</taxon>
        <taxon>Helotiales</taxon>
        <taxon>Ploettnerulaceae</taxon>
        <taxon>Cadophora</taxon>
    </lineage>
</organism>
<accession>A0A8H8BV77</accession>
<sequence length="91" mass="9683">MAFSDSKEGYTSITAPSSAQLDTDIEKAIPPPKTWAYGTFVIKDAPLVETEKTRESRRGAFNAIILSLAASLLLVGAFTLGSYIIVTVAMG</sequence>
<dbReference type="OrthoDB" id="3553942at2759"/>
<gene>
    <name evidence="2" type="ORF">IFR04_001495</name>
</gene>
<proteinExistence type="predicted"/>
<comment type="caution">
    <text evidence="2">The sequence shown here is derived from an EMBL/GenBank/DDBJ whole genome shotgun (WGS) entry which is preliminary data.</text>
</comment>